<feature type="non-terminal residue" evidence="1">
    <location>
        <position position="50"/>
    </location>
</feature>
<keyword evidence="2" id="KW-1185">Reference proteome</keyword>
<reference evidence="1" key="1">
    <citation type="submission" date="2021-02" db="EMBL/GenBank/DDBJ databases">
        <authorList>
            <person name="Dougan E. K."/>
            <person name="Rhodes N."/>
            <person name="Thang M."/>
            <person name="Chan C."/>
        </authorList>
    </citation>
    <scope>NUCLEOTIDE SEQUENCE</scope>
</reference>
<comment type="caution">
    <text evidence="1">The sequence shown here is derived from an EMBL/GenBank/DDBJ whole genome shotgun (WGS) entry which is preliminary data.</text>
</comment>
<sequence>MVRADLLCTEACARTEGLAPRPEDAEHFPHVQWTCEARRLRHCEGIGCHQ</sequence>
<accession>A0A812S1A9</accession>
<organism evidence="1 2">
    <name type="scientific">Symbiodinium necroappetens</name>
    <dbReference type="NCBI Taxonomy" id="1628268"/>
    <lineage>
        <taxon>Eukaryota</taxon>
        <taxon>Sar</taxon>
        <taxon>Alveolata</taxon>
        <taxon>Dinophyceae</taxon>
        <taxon>Suessiales</taxon>
        <taxon>Symbiodiniaceae</taxon>
        <taxon>Symbiodinium</taxon>
    </lineage>
</organism>
<proteinExistence type="predicted"/>
<gene>
    <name evidence="1" type="ORF">SNEC2469_LOCUS12848</name>
</gene>
<evidence type="ECO:0000313" key="1">
    <source>
        <dbReference type="EMBL" id="CAE7460002.1"/>
    </source>
</evidence>
<dbReference type="Proteomes" id="UP000601435">
    <property type="component" value="Unassembled WGS sequence"/>
</dbReference>
<dbReference type="EMBL" id="CAJNJA010020435">
    <property type="protein sequence ID" value="CAE7460002.1"/>
    <property type="molecule type" value="Genomic_DNA"/>
</dbReference>
<evidence type="ECO:0000313" key="2">
    <source>
        <dbReference type="Proteomes" id="UP000601435"/>
    </source>
</evidence>
<name>A0A812S1A9_9DINO</name>
<protein>
    <submittedName>
        <fullName evidence="1">Uncharacterized protein</fullName>
    </submittedName>
</protein>
<dbReference type="AlphaFoldDB" id="A0A812S1A9"/>